<dbReference type="OrthoDB" id="185373at2759"/>
<dbReference type="InterPro" id="IPR011990">
    <property type="entry name" value="TPR-like_helical_dom_sf"/>
</dbReference>
<dbReference type="Pfam" id="PF01535">
    <property type="entry name" value="PPR"/>
    <property type="match status" value="2"/>
</dbReference>
<proteinExistence type="predicted"/>
<dbReference type="Pfam" id="PF13812">
    <property type="entry name" value="PPR_3"/>
    <property type="match status" value="1"/>
</dbReference>
<keyword evidence="4" id="KW-1185">Reference proteome</keyword>
<dbReference type="PANTHER" id="PTHR47941">
    <property type="entry name" value="PENTATRICOPEPTIDE REPEAT-CONTAINING PROTEIN 3, MITOCHONDRIAL"/>
    <property type="match status" value="1"/>
</dbReference>
<gene>
    <name evidence="3" type="ORF">D9611_005798</name>
</gene>
<dbReference type="InterPro" id="IPR002885">
    <property type="entry name" value="PPR_rpt"/>
</dbReference>
<dbReference type="NCBIfam" id="TIGR00756">
    <property type="entry name" value="PPR"/>
    <property type="match status" value="1"/>
</dbReference>
<dbReference type="Pfam" id="PF13041">
    <property type="entry name" value="PPR_2"/>
    <property type="match status" value="1"/>
</dbReference>
<name>A0A8H5F4X5_9AGAR</name>
<evidence type="ECO:0000256" key="1">
    <source>
        <dbReference type="ARBA" id="ARBA00022737"/>
    </source>
</evidence>
<evidence type="ECO:0000313" key="3">
    <source>
        <dbReference type="EMBL" id="KAF5323413.1"/>
    </source>
</evidence>
<evidence type="ECO:0000256" key="2">
    <source>
        <dbReference type="PROSITE-ProRule" id="PRU00708"/>
    </source>
</evidence>
<sequence>MLSRASQCRRQGLSELYSGWFIPRISTPSSPLQPVNLPWRTTQCRRLIHLESPKSHSHNDFAPLHRSPALYAAPTVPSHTTDWERAIQEALNGRGRSLLAILSSALQRQEYPEVIKLYDRYATEIQELAKPTLPDEQEKSREAETDAHLSRALLCAITAHAATDSFPSLLDTYIKTGTPRIPQEIRMEQVESLGTSTTLADKVSNYVYDLTSAHFVLNPTELSRYVVSLTKTTKSRSLGRLYENIFDGITRPNPFIAACDSHPSSLPVTMTDSTWAAFVSAFVRIDRPDLAHRIIEDLKTLKVRRGTATWTAHLSSYYRDNQVDSALHAWAEMEAEGVSTDPVLYQTLVALLFKAKDPRRALQMFSKFQEREKEFDAVQVLSLYNAVVNGLLRNSLVPQAEQFVLMMESRGHTPDVVTYNTFLNHFGRRQDFKNLLKTINRMEEVRVQGDVYSFSTILTALLKAGRSDAVDVVLQCMKEQGVQANVAVYSALIDNQLHKGEEVHWRAAMALLATMESNDKLSPNNITYTTVLTHLHRRNRLPDSLRESYRRDIMQRMRTRGIYLSLPDYHILMMACFQDPKRWNTDHALKYYRDIKWRGIPYNSSTFYVMLSGLCAAEEWNLARGVVEDLRGLDGNISRSLANLVDKVMERTQ</sequence>
<feature type="repeat" description="PPR" evidence="2">
    <location>
        <begin position="450"/>
        <end position="484"/>
    </location>
</feature>
<comment type="caution">
    <text evidence="3">The sequence shown here is derived from an EMBL/GenBank/DDBJ whole genome shotgun (WGS) entry which is preliminary data.</text>
</comment>
<dbReference type="AlphaFoldDB" id="A0A8H5F4X5"/>
<organism evidence="3 4">
    <name type="scientific">Ephemerocybe angulata</name>
    <dbReference type="NCBI Taxonomy" id="980116"/>
    <lineage>
        <taxon>Eukaryota</taxon>
        <taxon>Fungi</taxon>
        <taxon>Dikarya</taxon>
        <taxon>Basidiomycota</taxon>
        <taxon>Agaricomycotina</taxon>
        <taxon>Agaricomycetes</taxon>
        <taxon>Agaricomycetidae</taxon>
        <taxon>Agaricales</taxon>
        <taxon>Agaricineae</taxon>
        <taxon>Psathyrellaceae</taxon>
        <taxon>Ephemerocybe</taxon>
    </lineage>
</organism>
<dbReference type="Gene3D" id="1.25.40.10">
    <property type="entry name" value="Tetratricopeptide repeat domain"/>
    <property type="match status" value="3"/>
</dbReference>
<reference evidence="3 4" key="1">
    <citation type="journal article" date="2020" name="ISME J.">
        <title>Uncovering the hidden diversity of litter-decomposition mechanisms in mushroom-forming fungi.</title>
        <authorList>
            <person name="Floudas D."/>
            <person name="Bentzer J."/>
            <person name="Ahren D."/>
            <person name="Johansson T."/>
            <person name="Persson P."/>
            <person name="Tunlid A."/>
        </authorList>
    </citation>
    <scope>NUCLEOTIDE SEQUENCE [LARGE SCALE GENOMIC DNA]</scope>
    <source>
        <strain evidence="3 4">CBS 175.51</strain>
    </source>
</reference>
<evidence type="ECO:0008006" key="5">
    <source>
        <dbReference type="Google" id="ProtNLM"/>
    </source>
</evidence>
<dbReference type="EMBL" id="JAACJK010000166">
    <property type="protein sequence ID" value="KAF5323413.1"/>
    <property type="molecule type" value="Genomic_DNA"/>
</dbReference>
<protein>
    <recommendedName>
        <fullName evidence="5">Pentacotripeptide-repeat region of PRORP domain-containing protein</fullName>
    </recommendedName>
</protein>
<accession>A0A8H5F4X5</accession>
<dbReference type="Proteomes" id="UP000541558">
    <property type="component" value="Unassembled WGS sequence"/>
</dbReference>
<evidence type="ECO:0000313" key="4">
    <source>
        <dbReference type="Proteomes" id="UP000541558"/>
    </source>
</evidence>
<feature type="repeat" description="PPR" evidence="2">
    <location>
        <begin position="380"/>
        <end position="414"/>
    </location>
</feature>
<keyword evidence="1" id="KW-0677">Repeat</keyword>
<dbReference type="PROSITE" id="PS51375">
    <property type="entry name" value="PPR"/>
    <property type="match status" value="2"/>
</dbReference>